<keyword evidence="6 13" id="KW-0812">Transmembrane</keyword>
<dbReference type="InterPro" id="IPR004090">
    <property type="entry name" value="Chemotax_Me-accpt_rcpt"/>
</dbReference>
<dbReference type="InterPro" id="IPR000014">
    <property type="entry name" value="PAS"/>
</dbReference>
<dbReference type="InterPro" id="IPR004089">
    <property type="entry name" value="MCPsignal_dom"/>
</dbReference>
<dbReference type="SMART" id="SM00283">
    <property type="entry name" value="MA"/>
    <property type="match status" value="1"/>
</dbReference>
<dbReference type="Gene3D" id="3.30.450.20">
    <property type="entry name" value="PAS domain"/>
    <property type="match status" value="1"/>
</dbReference>
<dbReference type="GO" id="GO:0004888">
    <property type="term" value="F:transmembrane signaling receptor activity"/>
    <property type="evidence" value="ECO:0007669"/>
    <property type="project" value="InterPro"/>
</dbReference>
<feature type="domain" description="T-SNARE coiled-coil homology" evidence="16">
    <location>
        <begin position="436"/>
        <end position="498"/>
    </location>
</feature>
<feature type="compositionally biased region" description="Polar residues" evidence="12">
    <location>
        <begin position="254"/>
        <end position="271"/>
    </location>
</feature>
<feature type="domain" description="Methyl-accepting transducer" evidence="14">
    <location>
        <begin position="249"/>
        <end position="485"/>
    </location>
</feature>
<feature type="transmembrane region" description="Helical" evidence="13">
    <location>
        <begin position="176"/>
        <end position="193"/>
    </location>
</feature>
<dbReference type="Pfam" id="PF00015">
    <property type="entry name" value="MCPsignal"/>
    <property type="match status" value="1"/>
</dbReference>
<dbReference type="CDD" id="cd00130">
    <property type="entry name" value="PAS"/>
    <property type="match status" value="1"/>
</dbReference>
<dbReference type="PROSITE" id="PS50111">
    <property type="entry name" value="CHEMOTAXIS_TRANSDUC_2"/>
    <property type="match status" value="1"/>
</dbReference>
<feature type="region of interest" description="Disordered" evidence="12">
    <location>
        <begin position="302"/>
        <end position="321"/>
    </location>
</feature>
<accession>A0A085UWJ2</accession>
<organism evidence="17 18">
    <name type="scientific">Pseudomonas syringae</name>
    <dbReference type="NCBI Taxonomy" id="317"/>
    <lineage>
        <taxon>Bacteria</taxon>
        <taxon>Pseudomonadati</taxon>
        <taxon>Pseudomonadota</taxon>
        <taxon>Gammaproteobacteria</taxon>
        <taxon>Pseudomonadales</taxon>
        <taxon>Pseudomonadaceae</taxon>
        <taxon>Pseudomonas</taxon>
    </lineage>
</organism>
<keyword evidence="5" id="KW-0997">Cell inner membrane</keyword>
<dbReference type="InterPro" id="IPR000727">
    <property type="entry name" value="T_SNARE_dom"/>
</dbReference>
<feature type="transmembrane region" description="Helical" evidence="13">
    <location>
        <begin position="153"/>
        <end position="170"/>
    </location>
</feature>
<dbReference type="Pfam" id="PF08447">
    <property type="entry name" value="PAS_3"/>
    <property type="match status" value="1"/>
</dbReference>
<dbReference type="PANTHER" id="PTHR32089">
    <property type="entry name" value="METHYL-ACCEPTING CHEMOTAXIS PROTEIN MCPB"/>
    <property type="match status" value="1"/>
</dbReference>
<sequence length="521" mass="57213">MRNNQPITQRERTFPANQRLISTTDARGVITYCNDAFVEISGFSREELLKAPHNTVRHPDVPAAVFEHMWTTLKSGQPWMGIVKNRSKNGDHYWVNAYVTPMFENQQVVGFESVRVKPTAEQVQRAEALYGRLNNGKSAIPRRDKWLPVLQDWLPFIMVSQLSFLIGVWLNSHWGFALAAGLSVPLGLLGLTWQQRGIKRLLRLAEQTTSDPLIAQMYTDSRGPQARLEMSILSQEARMKTCLTRLQDTAEQLNGQARQSNTLAHASSTGLERQRIETEQVATAINQMAATTQEVASHVQRTADATQQANELTRRGRDIAGETREAIQRLSTSVGETGLTVTQLAKDSDEIGGVVDVIKGIADQTNLLALNAAIEAARAGEMGRGFAVVADEVRQLAQRTTESTGQIHGLIAKLQQTANAAVQTMNSGHRQAEEGVAKVLEADQALIGISEAVANITDMTTQIAAATEEQSSVAEEISRNIATIAHLADQTSEEAQRSATLSGELTNTAHSQYSLVERFNR</sequence>
<evidence type="ECO:0000259" key="15">
    <source>
        <dbReference type="PROSITE" id="PS50112"/>
    </source>
</evidence>
<dbReference type="CDD" id="cd11386">
    <property type="entry name" value="MCP_signal"/>
    <property type="match status" value="1"/>
</dbReference>
<dbReference type="PROSITE" id="PS50192">
    <property type="entry name" value="T_SNARE"/>
    <property type="match status" value="1"/>
</dbReference>
<dbReference type="NCBIfam" id="TIGR00229">
    <property type="entry name" value="sensory_box"/>
    <property type="match status" value="1"/>
</dbReference>
<evidence type="ECO:0000313" key="18">
    <source>
        <dbReference type="Proteomes" id="UP000028643"/>
    </source>
</evidence>
<feature type="compositionally biased region" description="Polar residues" evidence="12">
    <location>
        <begin position="302"/>
        <end position="311"/>
    </location>
</feature>
<evidence type="ECO:0000256" key="9">
    <source>
        <dbReference type="ARBA" id="ARBA00023224"/>
    </source>
</evidence>
<dbReference type="InterPro" id="IPR035965">
    <property type="entry name" value="PAS-like_dom_sf"/>
</dbReference>
<dbReference type="FunFam" id="1.10.287.950:FF:000001">
    <property type="entry name" value="Methyl-accepting chemotaxis sensory transducer"/>
    <property type="match status" value="1"/>
</dbReference>
<comment type="caution">
    <text evidence="17">The sequence shown here is derived from an EMBL/GenBank/DDBJ whole genome shotgun (WGS) entry which is preliminary data.</text>
</comment>
<keyword evidence="4" id="KW-0145">Chemotaxis</keyword>
<evidence type="ECO:0000256" key="13">
    <source>
        <dbReference type="SAM" id="Phobius"/>
    </source>
</evidence>
<dbReference type="AlphaFoldDB" id="A0A085UWJ2"/>
<dbReference type="GO" id="GO:0052131">
    <property type="term" value="P:positive aerotaxis"/>
    <property type="evidence" value="ECO:0007669"/>
    <property type="project" value="UniProtKB-ARBA"/>
</dbReference>
<evidence type="ECO:0000256" key="12">
    <source>
        <dbReference type="SAM" id="MobiDB-lite"/>
    </source>
</evidence>
<keyword evidence="7 13" id="KW-1133">Transmembrane helix</keyword>
<evidence type="ECO:0000256" key="4">
    <source>
        <dbReference type="ARBA" id="ARBA00022500"/>
    </source>
</evidence>
<evidence type="ECO:0000259" key="16">
    <source>
        <dbReference type="PROSITE" id="PS50192"/>
    </source>
</evidence>
<reference evidence="17 18" key="1">
    <citation type="submission" date="2014-07" db="EMBL/GenBank/DDBJ databases">
        <title>Draft Genome Sequences of Environmental Pseudomonas syringae strains.</title>
        <authorList>
            <person name="Baltrus D.A."/>
            <person name="Berge O."/>
            <person name="Morris C."/>
        </authorList>
    </citation>
    <scope>NUCLEOTIDE SEQUENCE [LARGE SCALE GENOMIC DNA]</scope>
    <source>
        <strain evidence="17 18">CEB003</strain>
    </source>
</reference>
<evidence type="ECO:0000256" key="5">
    <source>
        <dbReference type="ARBA" id="ARBA00022519"/>
    </source>
</evidence>
<dbReference type="PANTHER" id="PTHR32089:SF74">
    <property type="entry name" value="METHYL-ACCEPTING CHEMOTAXIS PROTEIN AER"/>
    <property type="match status" value="1"/>
</dbReference>
<dbReference type="GO" id="GO:0007165">
    <property type="term" value="P:signal transduction"/>
    <property type="evidence" value="ECO:0007669"/>
    <property type="project" value="UniProtKB-KW"/>
</dbReference>
<dbReference type="EMBL" id="JPQT01000127">
    <property type="protein sequence ID" value="KFE47555.1"/>
    <property type="molecule type" value="Genomic_DNA"/>
</dbReference>
<evidence type="ECO:0000256" key="8">
    <source>
        <dbReference type="ARBA" id="ARBA00023136"/>
    </source>
</evidence>
<evidence type="ECO:0000256" key="7">
    <source>
        <dbReference type="ARBA" id="ARBA00022989"/>
    </source>
</evidence>
<keyword evidence="8 13" id="KW-0472">Membrane</keyword>
<evidence type="ECO:0000256" key="1">
    <source>
        <dbReference type="ARBA" id="ARBA00004429"/>
    </source>
</evidence>
<evidence type="ECO:0000256" key="3">
    <source>
        <dbReference type="ARBA" id="ARBA00022481"/>
    </source>
</evidence>
<comment type="subcellular location">
    <subcellularLocation>
        <location evidence="1">Cell inner membrane</location>
        <topology evidence="1">Multi-pass membrane protein</topology>
    </subcellularLocation>
</comment>
<feature type="domain" description="PAS" evidence="15">
    <location>
        <begin position="21"/>
        <end position="76"/>
    </location>
</feature>
<evidence type="ECO:0000256" key="11">
    <source>
        <dbReference type="PROSITE-ProRule" id="PRU00284"/>
    </source>
</evidence>
<dbReference type="PRINTS" id="PR00260">
    <property type="entry name" value="CHEMTRNSDUCR"/>
</dbReference>
<dbReference type="InterPro" id="IPR013655">
    <property type="entry name" value="PAS_fold_3"/>
</dbReference>
<evidence type="ECO:0000256" key="10">
    <source>
        <dbReference type="ARBA" id="ARBA00029447"/>
    </source>
</evidence>
<dbReference type="Gene3D" id="1.10.287.950">
    <property type="entry name" value="Methyl-accepting chemotaxis protein"/>
    <property type="match status" value="1"/>
</dbReference>
<dbReference type="SMART" id="SM00091">
    <property type="entry name" value="PAS"/>
    <property type="match status" value="1"/>
</dbReference>
<keyword evidence="3" id="KW-0488">Methylation</keyword>
<feature type="compositionally biased region" description="Basic and acidic residues" evidence="12">
    <location>
        <begin position="312"/>
        <end position="321"/>
    </location>
</feature>
<feature type="region of interest" description="Disordered" evidence="12">
    <location>
        <begin position="254"/>
        <end position="274"/>
    </location>
</feature>
<evidence type="ECO:0000256" key="6">
    <source>
        <dbReference type="ARBA" id="ARBA00022692"/>
    </source>
</evidence>
<proteinExistence type="inferred from homology"/>
<dbReference type="PATRIC" id="fig|317.174.peg.4620"/>
<dbReference type="SUPFAM" id="SSF58104">
    <property type="entry name" value="Methyl-accepting chemotaxis protein (MCP) signaling domain"/>
    <property type="match status" value="1"/>
</dbReference>
<dbReference type="SUPFAM" id="SSF55785">
    <property type="entry name" value="PYP-like sensor domain (PAS domain)"/>
    <property type="match status" value="1"/>
</dbReference>
<gene>
    <name evidence="17" type="ORF">IV02_22610</name>
</gene>
<dbReference type="GO" id="GO:0005886">
    <property type="term" value="C:plasma membrane"/>
    <property type="evidence" value="ECO:0007669"/>
    <property type="project" value="UniProtKB-SubCell"/>
</dbReference>
<evidence type="ECO:0000259" key="14">
    <source>
        <dbReference type="PROSITE" id="PS50111"/>
    </source>
</evidence>
<protein>
    <submittedName>
        <fullName evidence="17">Chemotaxis protein</fullName>
    </submittedName>
</protein>
<evidence type="ECO:0000313" key="17">
    <source>
        <dbReference type="EMBL" id="KFE47555.1"/>
    </source>
</evidence>
<keyword evidence="2" id="KW-1003">Cell membrane</keyword>
<dbReference type="PROSITE" id="PS50112">
    <property type="entry name" value="PAS"/>
    <property type="match status" value="1"/>
</dbReference>
<keyword evidence="9 11" id="KW-0807">Transducer</keyword>
<name>A0A085UWJ2_PSESX</name>
<comment type="similarity">
    <text evidence="10">Belongs to the methyl-accepting chemotaxis (MCP) protein family.</text>
</comment>
<dbReference type="FunFam" id="3.30.450.20:FF:000046">
    <property type="entry name" value="Aerotaxis sensor receptor"/>
    <property type="match status" value="1"/>
</dbReference>
<dbReference type="Proteomes" id="UP000028643">
    <property type="component" value="Unassembled WGS sequence"/>
</dbReference>
<dbReference type="RefSeq" id="WP_020292832.1">
    <property type="nucleotide sequence ID" value="NZ_JPQT01000127.1"/>
</dbReference>
<evidence type="ECO:0000256" key="2">
    <source>
        <dbReference type="ARBA" id="ARBA00022475"/>
    </source>
</evidence>